<dbReference type="PATRIC" id="fig|453.4.peg.1054"/>
<evidence type="ECO:0000259" key="1">
    <source>
        <dbReference type="Pfam" id="PF00617"/>
    </source>
</evidence>
<gene>
    <name evidence="2" type="ORF">Lfee_0979</name>
    <name evidence="3" type="ORF">NCTC12022_00276</name>
</gene>
<dbReference type="InterPro" id="IPR001895">
    <property type="entry name" value="RASGEF_cat_dom"/>
</dbReference>
<dbReference type="Pfam" id="PF00617">
    <property type="entry name" value="RasGEF"/>
    <property type="match status" value="1"/>
</dbReference>
<dbReference type="GO" id="GO:0005085">
    <property type="term" value="F:guanyl-nucleotide exchange factor activity"/>
    <property type="evidence" value="ECO:0007669"/>
    <property type="project" value="InterPro"/>
</dbReference>
<reference evidence="2 4" key="1">
    <citation type="submission" date="2015-11" db="EMBL/GenBank/DDBJ databases">
        <title>Genomic analysis of 38 Legionella species identifies large and diverse effector repertoires.</title>
        <authorList>
            <person name="Burstein D."/>
            <person name="Amaro F."/>
            <person name="Zusman T."/>
            <person name="Lifshitz Z."/>
            <person name="Cohen O."/>
            <person name="Gilbert J.A."/>
            <person name="Pupko T."/>
            <person name="Shuman H.A."/>
            <person name="Segal G."/>
        </authorList>
    </citation>
    <scope>NUCLEOTIDE SEQUENCE [LARGE SCALE GENOMIC DNA]</scope>
    <source>
        <strain evidence="2 4">WO-44C</strain>
    </source>
</reference>
<sequence>MSASSGSKNYFLDWFLQNGNFLDKKLTTKEWDQKASEPAVKKAVENNKKARAIYSYLGSKIILQHARLVDYILTEAFKKLKASDFENPSGFAQPEKASPEVANFFKVRNKLEDFIRQNVSQHSSQATQLQAFQRWLTTAEMLRQQGCYEGVNVVVGVLIQMDIKLKLVAHLPEIYRNQFLELETLIAPLKAFQVLRKELANGRKPYHDLPCILMLIRDLTGFSEVLGENQSEIEPKHSSFQQLAAKEKMIQGILNTQTRPLPWFPNALREVYEKVVGKKDSVVCNPAAIAEDGERPALKRERDVVNLLTSNTKGNPWFWQSVVPEEKPALGEGMVLTCSPVVF</sequence>
<feature type="domain" description="Ras-GEF" evidence="1">
    <location>
        <begin position="71"/>
        <end position="231"/>
    </location>
</feature>
<dbReference type="EMBL" id="UASS01000001">
    <property type="protein sequence ID" value="SPX59453.1"/>
    <property type="molecule type" value="Genomic_DNA"/>
</dbReference>
<dbReference type="Proteomes" id="UP000251942">
    <property type="component" value="Unassembled WGS sequence"/>
</dbReference>
<keyword evidence="4" id="KW-1185">Reference proteome</keyword>
<proteinExistence type="predicted"/>
<dbReference type="Gene3D" id="1.10.840.10">
    <property type="entry name" value="Ras guanine-nucleotide exchange factors catalytic domain"/>
    <property type="match status" value="1"/>
</dbReference>
<evidence type="ECO:0000313" key="2">
    <source>
        <dbReference type="EMBL" id="KTD01932.1"/>
    </source>
</evidence>
<reference evidence="3 5" key="2">
    <citation type="submission" date="2018-06" db="EMBL/GenBank/DDBJ databases">
        <authorList>
            <consortium name="Pathogen Informatics"/>
            <person name="Doyle S."/>
        </authorList>
    </citation>
    <scope>NUCLEOTIDE SEQUENCE [LARGE SCALE GENOMIC DNA]</scope>
    <source>
        <strain evidence="3 5">NCTC12022</strain>
    </source>
</reference>
<dbReference type="RefSeq" id="WP_058444467.1">
    <property type="nucleotide sequence ID" value="NZ_CAAAHT010000010.1"/>
</dbReference>
<protein>
    <submittedName>
        <fullName evidence="2 3">RasGEF domain</fullName>
    </submittedName>
</protein>
<dbReference type="EMBL" id="LNYB01000028">
    <property type="protein sequence ID" value="KTD01932.1"/>
    <property type="molecule type" value="Genomic_DNA"/>
</dbReference>
<dbReference type="STRING" id="453.Lfee_0979"/>
<dbReference type="Proteomes" id="UP000054698">
    <property type="component" value="Unassembled WGS sequence"/>
</dbReference>
<organism evidence="2 4">
    <name type="scientific">Legionella feeleii</name>
    <dbReference type="NCBI Taxonomy" id="453"/>
    <lineage>
        <taxon>Bacteria</taxon>
        <taxon>Pseudomonadati</taxon>
        <taxon>Pseudomonadota</taxon>
        <taxon>Gammaproteobacteria</taxon>
        <taxon>Legionellales</taxon>
        <taxon>Legionellaceae</taxon>
        <taxon>Legionella</taxon>
    </lineage>
</organism>
<dbReference type="OrthoDB" id="5651258at2"/>
<accession>A0A0W0U2K0</accession>
<name>A0A0W0U2K0_9GAMM</name>
<dbReference type="SUPFAM" id="SSF48366">
    <property type="entry name" value="Ras GEF"/>
    <property type="match status" value="1"/>
</dbReference>
<evidence type="ECO:0000313" key="4">
    <source>
        <dbReference type="Proteomes" id="UP000054698"/>
    </source>
</evidence>
<evidence type="ECO:0000313" key="5">
    <source>
        <dbReference type="Proteomes" id="UP000251942"/>
    </source>
</evidence>
<dbReference type="AlphaFoldDB" id="A0A0W0U2K0"/>
<evidence type="ECO:0000313" key="3">
    <source>
        <dbReference type="EMBL" id="SPX59453.1"/>
    </source>
</evidence>
<dbReference type="InterPro" id="IPR036964">
    <property type="entry name" value="RASGEF_cat_dom_sf"/>
</dbReference>
<dbReference type="InterPro" id="IPR023578">
    <property type="entry name" value="Ras_GEF_dom_sf"/>
</dbReference>
<dbReference type="GO" id="GO:0007264">
    <property type="term" value="P:small GTPase-mediated signal transduction"/>
    <property type="evidence" value="ECO:0007669"/>
    <property type="project" value="InterPro"/>
</dbReference>